<dbReference type="RefSeq" id="WP_344893817.1">
    <property type="nucleotide sequence ID" value="NZ_BAABAS010000005.1"/>
</dbReference>
<keyword evidence="2" id="KW-1185">Reference proteome</keyword>
<gene>
    <name evidence="1" type="ORF">GCM10022254_21680</name>
</gene>
<sequence length="49" mass="5514">MMIPAGASYVVRVATDLPVRDDVSADELRLYVWNARYTSDRKGVQIAFP</sequence>
<name>A0ABP8BX80_9ACTN</name>
<dbReference type="EMBL" id="BAABAS010000005">
    <property type="protein sequence ID" value="GAA4229389.1"/>
    <property type="molecule type" value="Genomic_DNA"/>
</dbReference>
<proteinExistence type="predicted"/>
<reference evidence="2" key="1">
    <citation type="journal article" date="2019" name="Int. J. Syst. Evol. Microbiol.">
        <title>The Global Catalogue of Microorganisms (GCM) 10K type strain sequencing project: providing services to taxonomists for standard genome sequencing and annotation.</title>
        <authorList>
            <consortium name="The Broad Institute Genomics Platform"/>
            <consortium name="The Broad Institute Genome Sequencing Center for Infectious Disease"/>
            <person name="Wu L."/>
            <person name="Ma J."/>
        </authorList>
    </citation>
    <scope>NUCLEOTIDE SEQUENCE [LARGE SCALE GENOMIC DNA]</scope>
    <source>
        <strain evidence="2">JCM 17440</strain>
    </source>
</reference>
<dbReference type="Proteomes" id="UP001501710">
    <property type="component" value="Unassembled WGS sequence"/>
</dbReference>
<organism evidence="1 2">
    <name type="scientific">Actinomadura meridiana</name>
    <dbReference type="NCBI Taxonomy" id="559626"/>
    <lineage>
        <taxon>Bacteria</taxon>
        <taxon>Bacillati</taxon>
        <taxon>Actinomycetota</taxon>
        <taxon>Actinomycetes</taxon>
        <taxon>Streptosporangiales</taxon>
        <taxon>Thermomonosporaceae</taxon>
        <taxon>Actinomadura</taxon>
    </lineage>
</organism>
<protein>
    <submittedName>
        <fullName evidence="1">Uncharacterized protein</fullName>
    </submittedName>
</protein>
<accession>A0ABP8BX80</accession>
<evidence type="ECO:0000313" key="2">
    <source>
        <dbReference type="Proteomes" id="UP001501710"/>
    </source>
</evidence>
<evidence type="ECO:0000313" key="1">
    <source>
        <dbReference type="EMBL" id="GAA4229389.1"/>
    </source>
</evidence>
<comment type="caution">
    <text evidence="1">The sequence shown here is derived from an EMBL/GenBank/DDBJ whole genome shotgun (WGS) entry which is preliminary data.</text>
</comment>